<dbReference type="Gene3D" id="3.40.630.30">
    <property type="match status" value="1"/>
</dbReference>
<organism evidence="2">
    <name type="scientific">uncultured Caudovirales phage</name>
    <dbReference type="NCBI Taxonomy" id="2100421"/>
    <lineage>
        <taxon>Viruses</taxon>
        <taxon>Duplodnaviria</taxon>
        <taxon>Heunggongvirae</taxon>
        <taxon>Uroviricota</taxon>
        <taxon>Caudoviricetes</taxon>
        <taxon>Peduoviridae</taxon>
        <taxon>Maltschvirus</taxon>
        <taxon>Maltschvirus maltsch</taxon>
    </lineage>
</organism>
<dbReference type="PROSITE" id="PS51186">
    <property type="entry name" value="GNAT"/>
    <property type="match status" value="1"/>
</dbReference>
<dbReference type="InterPro" id="IPR016181">
    <property type="entry name" value="Acyl_CoA_acyltransferase"/>
</dbReference>
<evidence type="ECO:0000313" key="2">
    <source>
        <dbReference type="EMBL" id="CAB4122020.1"/>
    </source>
</evidence>
<evidence type="ECO:0000259" key="1">
    <source>
        <dbReference type="PROSITE" id="PS51186"/>
    </source>
</evidence>
<gene>
    <name evidence="2" type="ORF">UFOVP16_41</name>
</gene>
<name>A0A6J5KPF8_9CAUD</name>
<proteinExistence type="predicted"/>
<protein>
    <submittedName>
        <fullName evidence="2">Acetyltransferase domain containing protein</fullName>
    </submittedName>
</protein>
<keyword evidence="2" id="KW-0808">Transferase</keyword>
<dbReference type="Pfam" id="PF00583">
    <property type="entry name" value="Acetyltransf_1"/>
    <property type="match status" value="1"/>
</dbReference>
<dbReference type="GO" id="GO:0016747">
    <property type="term" value="F:acyltransferase activity, transferring groups other than amino-acyl groups"/>
    <property type="evidence" value="ECO:0007669"/>
    <property type="project" value="InterPro"/>
</dbReference>
<accession>A0A6J5KPF8</accession>
<dbReference type="EMBL" id="LR796155">
    <property type="protein sequence ID" value="CAB4122020.1"/>
    <property type="molecule type" value="Genomic_DNA"/>
</dbReference>
<dbReference type="SUPFAM" id="SSF55729">
    <property type="entry name" value="Acyl-CoA N-acyltransferases (Nat)"/>
    <property type="match status" value="1"/>
</dbReference>
<reference evidence="2" key="1">
    <citation type="submission" date="2020-04" db="EMBL/GenBank/DDBJ databases">
        <authorList>
            <person name="Chiriac C."/>
            <person name="Salcher M."/>
            <person name="Ghai R."/>
            <person name="Kavagutti S V."/>
        </authorList>
    </citation>
    <scope>NUCLEOTIDE SEQUENCE</scope>
</reference>
<sequence>MPAATFDPITIDQLLHDPAMGLLLAEYAQESSIEGLGAVSPQFDAYLQMEAAGFLHAIGARVDGDLVGFVLVLVVRNPHYGRVIATTESFFVALHSRSTGAGMGLLRAAERLAAETGAIGLLVSAPIGGQLAKVLEAKGSYRETNRVFFRGFAHE</sequence>
<feature type="domain" description="N-acetyltransferase" evidence="1">
    <location>
        <begin position="9"/>
        <end position="155"/>
    </location>
</feature>
<dbReference type="InterPro" id="IPR000182">
    <property type="entry name" value="GNAT_dom"/>
</dbReference>